<sequence length="293" mass="33460">MELWVPEVGGPINADSEAHDLVMSVFGGMSKGERNRIKVRVRAAMASQAQIESRFLGERPPYGYRIADADPHPNPAKAADAKRLHRLEPDPATAPIVRRIFAEYLRGRGYYAIAEGLTRDDIPCPSAYDRARNPHRSGTAWAKNAVRAIICNPRYTGHQVWNRQHKQEVLLDVEDVALGYQTRLRWNSQDDWIWSKNLAHPLWSKNLAHPPLIAMEDYLHATEIRASNTRQKGPKERRPKVHTYVLTGLLHCARCQRKNDQPPCPHRALLPLPLCRGIRSRQQNRPRPQHHPA</sequence>
<dbReference type="Pfam" id="PF07508">
    <property type="entry name" value="Recombinase"/>
    <property type="match status" value="1"/>
</dbReference>
<organism evidence="2 3">
    <name type="scientific">Streptomyces ochraceiscleroticus</name>
    <dbReference type="NCBI Taxonomy" id="47761"/>
    <lineage>
        <taxon>Bacteria</taxon>
        <taxon>Bacillati</taxon>
        <taxon>Actinomycetota</taxon>
        <taxon>Actinomycetes</taxon>
        <taxon>Kitasatosporales</taxon>
        <taxon>Streptomycetaceae</taxon>
        <taxon>Streptomyces</taxon>
    </lineage>
</organism>
<keyword evidence="3" id="KW-1185">Reference proteome</keyword>
<feature type="domain" description="Recombinase" evidence="1">
    <location>
        <begin position="61"/>
        <end position="231"/>
    </location>
</feature>
<name>A0ABW1MT14_9ACTN</name>
<dbReference type="InterPro" id="IPR050639">
    <property type="entry name" value="SSR_resolvase"/>
</dbReference>
<protein>
    <submittedName>
        <fullName evidence="2">Recombinase family protein</fullName>
    </submittedName>
</protein>
<dbReference type="Gene3D" id="3.90.1750.20">
    <property type="entry name" value="Putative Large Serine Recombinase, Chain B, Domain 2"/>
    <property type="match status" value="1"/>
</dbReference>
<dbReference type="PROSITE" id="PS51737">
    <property type="entry name" value="RECOMBINASE_DNA_BIND"/>
    <property type="match status" value="1"/>
</dbReference>
<accession>A0ABW1MT14</accession>
<proteinExistence type="predicted"/>
<gene>
    <name evidence="2" type="ORF">ACFP4F_28990</name>
</gene>
<evidence type="ECO:0000259" key="1">
    <source>
        <dbReference type="PROSITE" id="PS51737"/>
    </source>
</evidence>
<dbReference type="InterPro" id="IPR038109">
    <property type="entry name" value="DNA_bind_recomb_sf"/>
</dbReference>
<comment type="caution">
    <text evidence="2">The sequence shown here is derived from an EMBL/GenBank/DDBJ whole genome shotgun (WGS) entry which is preliminary data.</text>
</comment>
<evidence type="ECO:0000313" key="2">
    <source>
        <dbReference type="EMBL" id="MFC6066557.1"/>
    </source>
</evidence>
<evidence type="ECO:0000313" key="3">
    <source>
        <dbReference type="Proteomes" id="UP001596139"/>
    </source>
</evidence>
<dbReference type="PANTHER" id="PTHR30461:SF23">
    <property type="entry name" value="DNA RECOMBINASE-RELATED"/>
    <property type="match status" value="1"/>
</dbReference>
<dbReference type="Proteomes" id="UP001596139">
    <property type="component" value="Unassembled WGS sequence"/>
</dbReference>
<dbReference type="InterPro" id="IPR011109">
    <property type="entry name" value="DNA_bind_recombinase_dom"/>
</dbReference>
<dbReference type="RefSeq" id="WP_051862794.1">
    <property type="nucleotide sequence ID" value="NZ_JBHSPX010000008.1"/>
</dbReference>
<reference evidence="3" key="1">
    <citation type="journal article" date="2019" name="Int. J. Syst. Evol. Microbiol.">
        <title>The Global Catalogue of Microorganisms (GCM) 10K type strain sequencing project: providing services to taxonomists for standard genome sequencing and annotation.</title>
        <authorList>
            <consortium name="The Broad Institute Genomics Platform"/>
            <consortium name="The Broad Institute Genome Sequencing Center for Infectious Disease"/>
            <person name="Wu L."/>
            <person name="Ma J."/>
        </authorList>
    </citation>
    <scope>NUCLEOTIDE SEQUENCE [LARGE SCALE GENOMIC DNA]</scope>
    <source>
        <strain evidence="3">CGMCC 1.15180</strain>
    </source>
</reference>
<dbReference type="PANTHER" id="PTHR30461">
    <property type="entry name" value="DNA-INVERTASE FROM LAMBDOID PROPHAGE"/>
    <property type="match status" value="1"/>
</dbReference>
<dbReference type="EMBL" id="JBHSPX010000008">
    <property type="protein sequence ID" value="MFC6066557.1"/>
    <property type="molecule type" value="Genomic_DNA"/>
</dbReference>